<dbReference type="InterPro" id="IPR044996">
    <property type="entry name" value="COQ10-like"/>
</dbReference>
<dbReference type="Gene3D" id="3.30.530.20">
    <property type="match status" value="1"/>
</dbReference>
<keyword evidence="7" id="KW-1185">Reference proteome</keyword>
<name>A0A6A6R3U6_9PEZI</name>
<evidence type="ECO:0000313" key="7">
    <source>
        <dbReference type="Proteomes" id="UP000799750"/>
    </source>
</evidence>
<dbReference type="GO" id="GO:0005739">
    <property type="term" value="C:mitochondrion"/>
    <property type="evidence" value="ECO:0007669"/>
    <property type="project" value="TreeGrafter"/>
</dbReference>
<dbReference type="SUPFAM" id="SSF55961">
    <property type="entry name" value="Bet v1-like"/>
    <property type="match status" value="1"/>
</dbReference>
<dbReference type="OrthoDB" id="292693at2759"/>
<evidence type="ECO:0000256" key="4">
    <source>
        <dbReference type="SAM" id="MobiDB-lite"/>
    </source>
</evidence>
<evidence type="ECO:0000259" key="5">
    <source>
        <dbReference type="Pfam" id="PF03364"/>
    </source>
</evidence>
<dbReference type="CDD" id="cd07813">
    <property type="entry name" value="COQ10p_like"/>
    <property type="match status" value="1"/>
</dbReference>
<dbReference type="AlphaFoldDB" id="A0A6A6R3U6"/>
<dbReference type="InterPro" id="IPR023393">
    <property type="entry name" value="START-like_dom_sf"/>
</dbReference>
<evidence type="ECO:0000256" key="1">
    <source>
        <dbReference type="ARBA" id="ARBA00006885"/>
    </source>
</evidence>
<feature type="region of interest" description="Disordered" evidence="4">
    <location>
        <begin position="147"/>
        <end position="170"/>
    </location>
</feature>
<dbReference type="PANTHER" id="PTHR12901">
    <property type="entry name" value="SPERM PROTEIN HOMOLOG"/>
    <property type="match status" value="1"/>
</dbReference>
<dbReference type="GO" id="GO:0045333">
    <property type="term" value="P:cellular respiration"/>
    <property type="evidence" value="ECO:0007669"/>
    <property type="project" value="InterPro"/>
</dbReference>
<gene>
    <name evidence="6" type="ORF">BU16DRAFT_423577</name>
</gene>
<dbReference type="EMBL" id="MU004184">
    <property type="protein sequence ID" value="KAF2499391.1"/>
    <property type="molecule type" value="Genomic_DNA"/>
</dbReference>
<feature type="domain" description="Coenzyme Q-binding protein COQ10 START" evidence="5">
    <location>
        <begin position="12"/>
        <end position="207"/>
    </location>
</feature>
<organism evidence="6 7">
    <name type="scientific">Lophium mytilinum</name>
    <dbReference type="NCBI Taxonomy" id="390894"/>
    <lineage>
        <taxon>Eukaryota</taxon>
        <taxon>Fungi</taxon>
        <taxon>Dikarya</taxon>
        <taxon>Ascomycota</taxon>
        <taxon>Pezizomycotina</taxon>
        <taxon>Dothideomycetes</taxon>
        <taxon>Pleosporomycetidae</taxon>
        <taxon>Mytilinidiales</taxon>
        <taxon>Mytilinidiaceae</taxon>
        <taxon>Lophium</taxon>
    </lineage>
</organism>
<dbReference type="InterPro" id="IPR005031">
    <property type="entry name" value="COQ10_START"/>
</dbReference>
<comment type="subunit">
    <text evidence="2">Interacts with coenzyme Q.</text>
</comment>
<sequence length="214" mass="22888">KPATLTASRVLPYAHNDLFNIIADVPSYATFLPYCQRSTVTKWSAADAHGKRWPSEATLVVGYVGVHEGFQSKVYCVAPGEGKGNTGVGIVEAVSGNGQTRLGPDLIAHHLQDAAPSEGSTQAEAAEGDSGLLTHLLTRWTLRPFMFKPPPGEGDAQPRPQDKADDEALSQTECSVSIEYAFANPIYGAMSAGAAPFVAERMIQAFEERVKDVL</sequence>
<dbReference type="Proteomes" id="UP000799750">
    <property type="component" value="Unassembled WGS sequence"/>
</dbReference>
<dbReference type="Pfam" id="PF03364">
    <property type="entry name" value="Polyketide_cyc"/>
    <property type="match status" value="1"/>
</dbReference>
<protein>
    <recommendedName>
        <fullName evidence="5">Coenzyme Q-binding protein COQ10 START domain-containing protein</fullName>
    </recommendedName>
</protein>
<comment type="function">
    <text evidence="3">Required for the function of coenzyme Q in the respiratory chain. May serve as a chaperone or may be involved in the transport of Q6 from its site of synthesis to the catalytic sites of the respiratory complexes.</text>
</comment>
<reference evidence="6" key="1">
    <citation type="journal article" date="2020" name="Stud. Mycol.">
        <title>101 Dothideomycetes genomes: a test case for predicting lifestyles and emergence of pathogens.</title>
        <authorList>
            <person name="Haridas S."/>
            <person name="Albert R."/>
            <person name="Binder M."/>
            <person name="Bloem J."/>
            <person name="Labutti K."/>
            <person name="Salamov A."/>
            <person name="Andreopoulos B."/>
            <person name="Baker S."/>
            <person name="Barry K."/>
            <person name="Bills G."/>
            <person name="Bluhm B."/>
            <person name="Cannon C."/>
            <person name="Castanera R."/>
            <person name="Culley D."/>
            <person name="Daum C."/>
            <person name="Ezra D."/>
            <person name="Gonzalez J."/>
            <person name="Henrissat B."/>
            <person name="Kuo A."/>
            <person name="Liang C."/>
            <person name="Lipzen A."/>
            <person name="Lutzoni F."/>
            <person name="Magnuson J."/>
            <person name="Mondo S."/>
            <person name="Nolan M."/>
            <person name="Ohm R."/>
            <person name="Pangilinan J."/>
            <person name="Park H.-J."/>
            <person name="Ramirez L."/>
            <person name="Alfaro M."/>
            <person name="Sun H."/>
            <person name="Tritt A."/>
            <person name="Yoshinaga Y."/>
            <person name="Zwiers L.-H."/>
            <person name="Turgeon B."/>
            <person name="Goodwin S."/>
            <person name="Spatafora J."/>
            <person name="Crous P."/>
            <person name="Grigoriev I."/>
        </authorList>
    </citation>
    <scope>NUCLEOTIDE SEQUENCE</scope>
    <source>
        <strain evidence="6">CBS 269.34</strain>
    </source>
</reference>
<dbReference type="PANTHER" id="PTHR12901:SF10">
    <property type="entry name" value="COENZYME Q-BINDING PROTEIN COQ10, MITOCHONDRIAL"/>
    <property type="match status" value="1"/>
</dbReference>
<dbReference type="GO" id="GO:0048039">
    <property type="term" value="F:ubiquinone binding"/>
    <property type="evidence" value="ECO:0007669"/>
    <property type="project" value="InterPro"/>
</dbReference>
<accession>A0A6A6R3U6</accession>
<proteinExistence type="inferred from homology"/>
<evidence type="ECO:0000256" key="3">
    <source>
        <dbReference type="ARBA" id="ARBA00024947"/>
    </source>
</evidence>
<comment type="similarity">
    <text evidence="1">Belongs to the COQ10 family.</text>
</comment>
<feature type="non-terminal residue" evidence="6">
    <location>
        <position position="214"/>
    </location>
</feature>
<evidence type="ECO:0000313" key="6">
    <source>
        <dbReference type="EMBL" id="KAF2499391.1"/>
    </source>
</evidence>
<feature type="non-terminal residue" evidence="6">
    <location>
        <position position="1"/>
    </location>
</feature>
<evidence type="ECO:0000256" key="2">
    <source>
        <dbReference type="ARBA" id="ARBA00011814"/>
    </source>
</evidence>